<feature type="region of interest" description="Disordered" evidence="1">
    <location>
        <begin position="336"/>
        <end position="376"/>
    </location>
</feature>
<name>A0A3S4ZKA9_9PLAT</name>
<evidence type="ECO:0000313" key="2">
    <source>
        <dbReference type="EMBL" id="VEL13675.1"/>
    </source>
</evidence>
<feature type="compositionally biased region" description="Acidic residues" evidence="1">
    <location>
        <begin position="196"/>
        <end position="238"/>
    </location>
</feature>
<dbReference type="EMBL" id="CAAALY010018508">
    <property type="protein sequence ID" value="VEL13675.1"/>
    <property type="molecule type" value="Genomic_DNA"/>
</dbReference>
<evidence type="ECO:0000313" key="3">
    <source>
        <dbReference type="Proteomes" id="UP000784294"/>
    </source>
</evidence>
<evidence type="ECO:0000256" key="1">
    <source>
        <dbReference type="SAM" id="MobiDB-lite"/>
    </source>
</evidence>
<feature type="region of interest" description="Disordered" evidence="1">
    <location>
        <begin position="166"/>
        <end position="298"/>
    </location>
</feature>
<organism evidence="2 3">
    <name type="scientific">Protopolystoma xenopodis</name>
    <dbReference type="NCBI Taxonomy" id="117903"/>
    <lineage>
        <taxon>Eukaryota</taxon>
        <taxon>Metazoa</taxon>
        <taxon>Spiralia</taxon>
        <taxon>Lophotrochozoa</taxon>
        <taxon>Platyhelminthes</taxon>
        <taxon>Monogenea</taxon>
        <taxon>Polyopisthocotylea</taxon>
        <taxon>Polystomatidea</taxon>
        <taxon>Polystomatidae</taxon>
        <taxon>Protopolystoma</taxon>
    </lineage>
</organism>
<gene>
    <name evidence="2" type="ORF">PXEA_LOCUS7115</name>
</gene>
<sequence>MCMCLCESTEPSGMPDYHRLFCLLQEAHMFFSFYHLIGAPRHDSCYGGKMEVLVFPLRPTTGRPTLLVVTSSGHHSVYRHRWASRNDNLSQPTLPQCQAAIKIGRDCTSLSGLRHSTSRLSSGKSDVELPLPGGLLQHEVSSPDAGTGDDAVSSLRNASLRLMGLAGRSPARGSPWSPKNGHPNGLPPAILKSPGLEEELEDDDQEVYDGEEEEEEEGEQDGDDEGEEDEEEEEEEEKGEAIVSYPKGMESRQTPMHRDRRPEIHSTRRLPRLQSTTSRSRDRSSAEHHSTASCLSNTMTNAVKETRLTGGRSDCNSLTNCNESVNLSPSPSATMGAGIGIGGSNSASNGKSPHLLFTQPAPSPSVASLPLAATTV</sequence>
<feature type="compositionally biased region" description="Basic and acidic residues" evidence="1">
    <location>
        <begin position="256"/>
        <end position="266"/>
    </location>
</feature>
<keyword evidence="3" id="KW-1185">Reference proteome</keyword>
<comment type="caution">
    <text evidence="2">The sequence shown here is derived from an EMBL/GenBank/DDBJ whole genome shotgun (WGS) entry which is preliminary data.</text>
</comment>
<feature type="compositionally biased region" description="Basic and acidic residues" evidence="1">
    <location>
        <begin position="279"/>
        <end position="290"/>
    </location>
</feature>
<dbReference type="AlphaFoldDB" id="A0A3S4ZKA9"/>
<feature type="compositionally biased region" description="Low complexity" evidence="1">
    <location>
        <begin position="364"/>
        <end position="376"/>
    </location>
</feature>
<dbReference type="Proteomes" id="UP000784294">
    <property type="component" value="Unassembled WGS sequence"/>
</dbReference>
<feature type="compositionally biased region" description="Polar residues" evidence="1">
    <location>
        <begin position="115"/>
        <end position="124"/>
    </location>
</feature>
<reference evidence="2" key="1">
    <citation type="submission" date="2018-11" db="EMBL/GenBank/DDBJ databases">
        <authorList>
            <consortium name="Pathogen Informatics"/>
        </authorList>
    </citation>
    <scope>NUCLEOTIDE SEQUENCE</scope>
</reference>
<protein>
    <submittedName>
        <fullName evidence="2">Uncharacterized protein</fullName>
    </submittedName>
</protein>
<feature type="region of interest" description="Disordered" evidence="1">
    <location>
        <begin position="115"/>
        <end position="152"/>
    </location>
</feature>
<proteinExistence type="predicted"/>
<accession>A0A3S4ZKA9</accession>